<dbReference type="EMBL" id="FN430066">
    <property type="protein sequence ID" value="CAZ81328.1"/>
    <property type="molecule type" value="Genomic_DNA"/>
</dbReference>
<keyword evidence="2" id="KW-1185">Reference proteome</keyword>
<dbReference type="AlphaFoldDB" id="D5G9Y5"/>
<evidence type="ECO:0000313" key="1">
    <source>
        <dbReference type="EMBL" id="CAZ81328.1"/>
    </source>
</evidence>
<evidence type="ECO:0000313" key="2">
    <source>
        <dbReference type="Proteomes" id="UP000006911"/>
    </source>
</evidence>
<dbReference type="KEGG" id="tml:GSTUM_00003450001"/>
<organism evidence="1 2">
    <name type="scientific">Tuber melanosporum (strain Mel28)</name>
    <name type="common">Perigord black truffle</name>
    <dbReference type="NCBI Taxonomy" id="656061"/>
    <lineage>
        <taxon>Eukaryota</taxon>
        <taxon>Fungi</taxon>
        <taxon>Dikarya</taxon>
        <taxon>Ascomycota</taxon>
        <taxon>Pezizomycotina</taxon>
        <taxon>Pezizomycetes</taxon>
        <taxon>Pezizales</taxon>
        <taxon>Tuberaceae</taxon>
        <taxon>Tuber</taxon>
    </lineage>
</organism>
<accession>D5G9Y5</accession>
<name>D5G9Y5_TUBMM</name>
<proteinExistence type="predicted"/>
<reference evidence="1 2" key="1">
    <citation type="journal article" date="2010" name="Nature">
        <title>Perigord black truffle genome uncovers evolutionary origins and mechanisms of symbiosis.</title>
        <authorList>
            <person name="Martin F."/>
            <person name="Kohler A."/>
            <person name="Murat C."/>
            <person name="Balestrini R."/>
            <person name="Coutinho P.M."/>
            <person name="Jaillon O."/>
            <person name="Montanini B."/>
            <person name="Morin E."/>
            <person name="Noel B."/>
            <person name="Percudani R."/>
            <person name="Porcel B."/>
            <person name="Rubini A."/>
            <person name="Amicucci A."/>
            <person name="Amselem J."/>
            <person name="Anthouard V."/>
            <person name="Arcioni S."/>
            <person name="Artiguenave F."/>
            <person name="Aury J.M."/>
            <person name="Ballario P."/>
            <person name="Bolchi A."/>
            <person name="Brenna A."/>
            <person name="Brun A."/>
            <person name="Buee M."/>
            <person name="Cantarel B."/>
            <person name="Chevalier G."/>
            <person name="Couloux A."/>
            <person name="Da Silva C."/>
            <person name="Denoeud F."/>
            <person name="Duplessis S."/>
            <person name="Ghignone S."/>
            <person name="Hilselberger B."/>
            <person name="Iotti M."/>
            <person name="Marcais B."/>
            <person name="Mello A."/>
            <person name="Miranda M."/>
            <person name="Pacioni G."/>
            <person name="Quesneville H."/>
            <person name="Riccioni C."/>
            <person name="Ruotolo R."/>
            <person name="Splivallo R."/>
            <person name="Stocchi V."/>
            <person name="Tisserant E."/>
            <person name="Viscomi A.R."/>
            <person name="Zambonelli A."/>
            <person name="Zampieri E."/>
            <person name="Henrissat B."/>
            <person name="Lebrun M.H."/>
            <person name="Paolocci F."/>
            <person name="Bonfante P."/>
            <person name="Ottonello S."/>
            <person name="Wincker P."/>
        </authorList>
    </citation>
    <scope>NUCLEOTIDE SEQUENCE [LARGE SCALE GENOMIC DNA]</scope>
    <source>
        <strain evidence="1 2">Mel28</strain>
    </source>
</reference>
<gene>
    <name evidence="1" type="ORF">GSTUM_00003450001</name>
</gene>
<dbReference type="GeneID" id="9188571"/>
<dbReference type="InParanoid" id="D5G9Y5"/>
<dbReference type="Proteomes" id="UP000006911">
    <property type="component" value="Unassembled WGS sequence"/>
</dbReference>
<dbReference type="HOGENOM" id="CLU_2962572_0_0_1"/>
<sequence>MAIFAFFFTIVSYQYSSTKCEKGPVRVSFIRSLGLGVVDLAFFYFLLCEPYLGCCVIIS</sequence>
<protein>
    <submittedName>
        <fullName evidence="1">(Perigord truffle) hypothetical protein</fullName>
    </submittedName>
</protein>
<dbReference type="RefSeq" id="XP_002837137.1">
    <property type="nucleotide sequence ID" value="XM_002837091.1"/>
</dbReference>